<keyword evidence="2" id="KW-1185">Reference proteome</keyword>
<gene>
    <name evidence="1" type="ORF">BDN70DRAFT_901417</name>
</gene>
<dbReference type="Proteomes" id="UP000807469">
    <property type="component" value="Unassembled WGS sequence"/>
</dbReference>
<accession>A0A9P5YPK0</accession>
<evidence type="ECO:0000313" key="2">
    <source>
        <dbReference type="Proteomes" id="UP000807469"/>
    </source>
</evidence>
<organism evidence="1 2">
    <name type="scientific">Pholiota conissans</name>
    <dbReference type="NCBI Taxonomy" id="109636"/>
    <lineage>
        <taxon>Eukaryota</taxon>
        <taxon>Fungi</taxon>
        <taxon>Dikarya</taxon>
        <taxon>Basidiomycota</taxon>
        <taxon>Agaricomycotina</taxon>
        <taxon>Agaricomycetes</taxon>
        <taxon>Agaricomycetidae</taxon>
        <taxon>Agaricales</taxon>
        <taxon>Agaricineae</taxon>
        <taxon>Strophariaceae</taxon>
        <taxon>Pholiota</taxon>
    </lineage>
</organism>
<proteinExistence type="predicted"/>
<reference evidence="1" key="1">
    <citation type="submission" date="2020-11" db="EMBL/GenBank/DDBJ databases">
        <authorList>
            <consortium name="DOE Joint Genome Institute"/>
            <person name="Ahrendt S."/>
            <person name="Riley R."/>
            <person name="Andreopoulos W."/>
            <person name="Labutti K."/>
            <person name="Pangilinan J."/>
            <person name="Ruiz-Duenas F.J."/>
            <person name="Barrasa J.M."/>
            <person name="Sanchez-Garcia M."/>
            <person name="Camarero S."/>
            <person name="Miyauchi S."/>
            <person name="Serrano A."/>
            <person name="Linde D."/>
            <person name="Babiker R."/>
            <person name="Drula E."/>
            <person name="Ayuso-Fernandez I."/>
            <person name="Pacheco R."/>
            <person name="Padilla G."/>
            <person name="Ferreira P."/>
            <person name="Barriuso J."/>
            <person name="Kellner H."/>
            <person name="Castanera R."/>
            <person name="Alfaro M."/>
            <person name="Ramirez L."/>
            <person name="Pisabarro A.G."/>
            <person name="Kuo A."/>
            <person name="Tritt A."/>
            <person name="Lipzen A."/>
            <person name="He G."/>
            <person name="Yan M."/>
            <person name="Ng V."/>
            <person name="Cullen D."/>
            <person name="Martin F."/>
            <person name="Rosso M.-N."/>
            <person name="Henrissat B."/>
            <person name="Hibbett D."/>
            <person name="Martinez A.T."/>
            <person name="Grigoriev I.V."/>
        </authorList>
    </citation>
    <scope>NUCLEOTIDE SEQUENCE</scope>
    <source>
        <strain evidence="1">CIRM-BRFM 674</strain>
    </source>
</reference>
<sequence>MPINHCQPRLVFVLYHHHTPPKPLPCQQGCGLILHAPTMEYGEEDTQGRPGSGRPRSLFHLQLGMDIAPTLALSPRLSTTFSKQHTRMLDPATIPPHCHVIHDDSACVGPTGCPPHPVTLPCNHDEAALEDSLQLPTATALLSASKKGVHAPAVWGAQAAEVGGLRGAPSVHGAILRHIPQPILLAAPLNENIILKGVAMDWPVWRSLVAS</sequence>
<protein>
    <submittedName>
        <fullName evidence="1">Uncharacterized protein</fullName>
    </submittedName>
</protein>
<comment type="caution">
    <text evidence="1">The sequence shown here is derived from an EMBL/GenBank/DDBJ whole genome shotgun (WGS) entry which is preliminary data.</text>
</comment>
<dbReference type="EMBL" id="MU155704">
    <property type="protein sequence ID" value="KAF9471350.1"/>
    <property type="molecule type" value="Genomic_DNA"/>
</dbReference>
<evidence type="ECO:0000313" key="1">
    <source>
        <dbReference type="EMBL" id="KAF9471350.1"/>
    </source>
</evidence>
<dbReference type="AlphaFoldDB" id="A0A9P5YPK0"/>
<name>A0A9P5YPK0_9AGAR</name>